<dbReference type="InterPro" id="IPR059179">
    <property type="entry name" value="MLKL-like_MCAfunc"/>
</dbReference>
<feature type="compositionally biased region" description="Basic and acidic residues" evidence="3">
    <location>
        <begin position="151"/>
        <end position="167"/>
    </location>
</feature>
<accession>A0A8H3DQS4</accession>
<comment type="caution">
    <text evidence="5">The sequence shown here is derived from an EMBL/GenBank/DDBJ whole genome shotgun (WGS) entry which is preliminary data.</text>
</comment>
<dbReference type="PANTHER" id="PTHR10039">
    <property type="entry name" value="AMELOGENIN"/>
    <property type="match status" value="1"/>
</dbReference>
<evidence type="ECO:0000313" key="5">
    <source>
        <dbReference type="EMBL" id="CAE6533379.1"/>
    </source>
</evidence>
<keyword evidence="1" id="KW-0677">Repeat</keyword>
<dbReference type="Pfam" id="PF24883">
    <property type="entry name" value="NPHP3_N"/>
    <property type="match status" value="1"/>
</dbReference>
<evidence type="ECO:0000313" key="6">
    <source>
        <dbReference type="Proteomes" id="UP000663861"/>
    </source>
</evidence>
<evidence type="ECO:0000256" key="1">
    <source>
        <dbReference type="ARBA" id="ARBA00022737"/>
    </source>
</evidence>
<protein>
    <recommendedName>
        <fullName evidence="4">Nephrocystin 3-like N-terminal domain-containing protein</fullName>
    </recommendedName>
</protein>
<dbReference type="Proteomes" id="UP000663861">
    <property type="component" value="Unassembled WGS sequence"/>
</dbReference>
<feature type="region of interest" description="Disordered" evidence="3">
    <location>
        <begin position="46"/>
        <end position="167"/>
    </location>
</feature>
<gene>
    <name evidence="5" type="ORF">RDB_LOCUS179707</name>
</gene>
<feature type="domain" description="Nephrocystin 3-like N-terminal" evidence="4">
    <location>
        <begin position="363"/>
        <end position="537"/>
    </location>
</feature>
<dbReference type="Gene3D" id="3.40.50.300">
    <property type="entry name" value="P-loop containing nucleotide triphosphate hydrolases"/>
    <property type="match status" value="1"/>
</dbReference>
<reference evidence="5" key="1">
    <citation type="submission" date="2021-01" db="EMBL/GenBank/DDBJ databases">
        <authorList>
            <person name="Kaushik A."/>
        </authorList>
    </citation>
    <scope>NUCLEOTIDE SEQUENCE</scope>
    <source>
        <strain evidence="5">AG4-RS23</strain>
    </source>
</reference>
<dbReference type="AlphaFoldDB" id="A0A8H3DQS4"/>
<feature type="compositionally biased region" description="Low complexity" evidence="3">
    <location>
        <begin position="76"/>
        <end position="86"/>
    </location>
</feature>
<feature type="compositionally biased region" description="Low complexity" evidence="3">
    <location>
        <begin position="49"/>
        <end position="61"/>
    </location>
</feature>
<evidence type="ECO:0000259" key="4">
    <source>
        <dbReference type="Pfam" id="PF24883"/>
    </source>
</evidence>
<dbReference type="InterPro" id="IPR056884">
    <property type="entry name" value="NPHP3-like_N"/>
</dbReference>
<organism evidence="5 6">
    <name type="scientific">Rhizoctonia solani</name>
    <dbReference type="NCBI Taxonomy" id="456999"/>
    <lineage>
        <taxon>Eukaryota</taxon>
        <taxon>Fungi</taxon>
        <taxon>Dikarya</taxon>
        <taxon>Basidiomycota</taxon>
        <taxon>Agaricomycotina</taxon>
        <taxon>Agaricomycetes</taxon>
        <taxon>Cantharellales</taxon>
        <taxon>Ceratobasidiaceae</taxon>
        <taxon>Rhizoctonia</taxon>
    </lineage>
</organism>
<feature type="coiled-coil region" evidence="2">
    <location>
        <begin position="302"/>
        <end position="329"/>
    </location>
</feature>
<evidence type="ECO:0000256" key="2">
    <source>
        <dbReference type="SAM" id="Coils"/>
    </source>
</evidence>
<dbReference type="CDD" id="cd21037">
    <property type="entry name" value="MLKL_NTD"/>
    <property type="match status" value="1"/>
</dbReference>
<dbReference type="EMBL" id="CAJMWY010004498">
    <property type="protein sequence ID" value="CAE6533379.1"/>
    <property type="molecule type" value="Genomic_DNA"/>
</dbReference>
<keyword evidence="2" id="KW-0175">Coiled coil</keyword>
<feature type="compositionally biased region" description="Polar residues" evidence="3">
    <location>
        <begin position="140"/>
        <end position="149"/>
    </location>
</feature>
<evidence type="ECO:0000256" key="3">
    <source>
        <dbReference type="SAM" id="MobiDB-lite"/>
    </source>
</evidence>
<name>A0A8H3DQS4_9AGAM</name>
<sequence length="904" mass="100798">MRVWAGRMHTDQKLSSALTLRPTHSSTNAIMPIRDTVSRLKGKLKKRLGIGPPDGGSIPSSANLSTVSIHAPPGPSSSSALGQASLNTPAAPKIGNQSSTSIANIKDYPGTGSDHRNPTSSRTPEALADAQPEPVYSPLPVNSTLQTPARTHKDNQPADNARLEDNKQDSTAGLVWTGAKLLIQVVSASADVFPPLKSAVGGLNECISIYERANKGRKDYGHLLNKIDELLKELYEYVNDREAMEMTRSVERVCCELDLEVKKLKVKLEGPVAKQWLKAVDAPDEITECHRRIQQLLERLTLNATVNILKKLSRQNEKIDRQSMELRLKDMSPAKLSTYNSTASNNIGRGACTLGTREAQIQSLLEWARTPLAGKIYWMNGMAGTGKTTIAYSFCTRLDSTSTPVNTSEVHDITQKNNSSALGASFFCSRVISECRQITNIFPTIAYQLARYSVPFNYALQTVLESDPDACTRALNIQYEKLIVGPLTIMQDSLPTDFIVVIDALDECENINSLREILGLLLSTPITLPVRFLVSSRPEPEISRQMEGRVNELGNTRLVLHNIDEHIVKSDIAIFMRHELQGIPMSPSQWSGLLERCGVLFIYASTTCRFIQNGYRSGFLSEAIDAIIDSTSVHMESGDQGAIDELYTTILVAALGKRSEMPQRQKNRIRDILETVLCAREPMKLWALANMLGLENAGQVDAILQPLRSVLNVTQDTEVVTTLHASFPDFMFSHDRSGEFYCEQKTRNLALAKACLHTINTIKIRFNIGEIPSSYWADDKVEGLEDQIKAAISPGLAYACRYWSIHLHHGEHEYEQRLVQSVRRLFTERLLVWMEVMNLTKQMHFGTNIIQHAEQWCLENRVAEDLMMLARDAGQFVSVYANHPVSQSTPHIYVSMLPFWPRSR</sequence>
<feature type="non-terminal residue" evidence="5">
    <location>
        <position position="904"/>
    </location>
</feature>
<dbReference type="InterPro" id="IPR027417">
    <property type="entry name" value="P-loop_NTPase"/>
</dbReference>
<proteinExistence type="predicted"/>
<dbReference type="SUPFAM" id="SSF52540">
    <property type="entry name" value="P-loop containing nucleoside triphosphate hydrolases"/>
    <property type="match status" value="1"/>
</dbReference>
<dbReference type="PANTHER" id="PTHR10039:SF17">
    <property type="entry name" value="FUNGAL STAND N-TERMINAL GOODBYE DOMAIN-CONTAINING PROTEIN-RELATED"/>
    <property type="match status" value="1"/>
</dbReference>